<sequence>MDGFLTPATSTHHEAAGATLANSPTRSLTLDDGEPTLADISADIRALAANMVTKDDLHSLSDTLHAAICTETTVLRADISAQDNRLQLLETAT</sequence>
<dbReference type="EMBL" id="OW240913">
    <property type="protein sequence ID" value="CAH2249774.1"/>
    <property type="molecule type" value="Genomic_DNA"/>
</dbReference>
<gene>
    <name evidence="2" type="ORF">PECUL_23A029647</name>
</gene>
<reference evidence="2" key="1">
    <citation type="submission" date="2022-03" db="EMBL/GenBank/DDBJ databases">
        <authorList>
            <person name="Alioto T."/>
            <person name="Alioto T."/>
            <person name="Gomez Garrido J."/>
        </authorList>
    </citation>
    <scope>NUCLEOTIDE SEQUENCE</scope>
</reference>
<evidence type="ECO:0000313" key="2">
    <source>
        <dbReference type="EMBL" id="CAH2249774.1"/>
    </source>
</evidence>
<dbReference type="AlphaFoldDB" id="A0AAD1VSB4"/>
<evidence type="ECO:0000256" key="1">
    <source>
        <dbReference type="SAM" id="MobiDB-lite"/>
    </source>
</evidence>
<feature type="region of interest" description="Disordered" evidence="1">
    <location>
        <begin position="1"/>
        <end position="30"/>
    </location>
</feature>
<dbReference type="Proteomes" id="UP001295444">
    <property type="component" value="Chromosome 02"/>
</dbReference>
<evidence type="ECO:0000313" key="3">
    <source>
        <dbReference type="Proteomes" id="UP001295444"/>
    </source>
</evidence>
<protein>
    <submittedName>
        <fullName evidence="2">Uncharacterized protein</fullName>
    </submittedName>
</protein>
<organism evidence="2 3">
    <name type="scientific">Pelobates cultripes</name>
    <name type="common">Western spadefoot toad</name>
    <dbReference type="NCBI Taxonomy" id="61616"/>
    <lineage>
        <taxon>Eukaryota</taxon>
        <taxon>Metazoa</taxon>
        <taxon>Chordata</taxon>
        <taxon>Craniata</taxon>
        <taxon>Vertebrata</taxon>
        <taxon>Euteleostomi</taxon>
        <taxon>Amphibia</taxon>
        <taxon>Batrachia</taxon>
        <taxon>Anura</taxon>
        <taxon>Pelobatoidea</taxon>
        <taxon>Pelobatidae</taxon>
        <taxon>Pelobates</taxon>
    </lineage>
</organism>
<proteinExistence type="predicted"/>
<keyword evidence="3" id="KW-1185">Reference proteome</keyword>
<name>A0AAD1VSB4_PELCU</name>
<accession>A0AAD1VSB4</accession>